<accession>A0A448WMV4</accession>
<feature type="compositionally biased region" description="Polar residues" evidence="1">
    <location>
        <begin position="1"/>
        <end position="11"/>
    </location>
</feature>
<sequence>MSSMRAMQVMQSGDRAPPSPEAGQARARLVNDQSSGEGATINDGTAEEGGPDDVAQSVATGARSGARVADHFRQAISFGRAAFCRATHSTLSDETADDSSLAGGCLVGAGGGRGLVSRVNVVATGAGWLRPRCLTEEIQAVMNKHYQMTGIRFVGSISSVNPLLPLSTVSNPSSGLLAAPGHSIEAYQDLDRLIDSPLQLPRLLKKSVSLFYRKPLRRRGQTGLPMKQMSLLHRRLAPRRQTAASVATPTSLGGETIRPADRSCTAEALINTDYPVSSDCRLDMLTNIRRKVGFRGISCFIIVELTSISSGSVG</sequence>
<feature type="region of interest" description="Disordered" evidence="1">
    <location>
        <begin position="1"/>
        <end position="55"/>
    </location>
</feature>
<evidence type="ECO:0000313" key="2">
    <source>
        <dbReference type="EMBL" id="VEL15610.1"/>
    </source>
</evidence>
<dbReference type="Proteomes" id="UP000784294">
    <property type="component" value="Unassembled WGS sequence"/>
</dbReference>
<evidence type="ECO:0000256" key="1">
    <source>
        <dbReference type="SAM" id="MobiDB-lite"/>
    </source>
</evidence>
<protein>
    <submittedName>
        <fullName evidence="2">Uncharacterized protein</fullName>
    </submittedName>
</protein>
<name>A0A448WMV4_9PLAT</name>
<proteinExistence type="predicted"/>
<gene>
    <name evidence="2" type="ORF">PXEA_LOCUS9050</name>
</gene>
<dbReference type="AlphaFoldDB" id="A0A448WMV4"/>
<keyword evidence="3" id="KW-1185">Reference proteome</keyword>
<comment type="caution">
    <text evidence="2">The sequence shown here is derived from an EMBL/GenBank/DDBJ whole genome shotgun (WGS) entry which is preliminary data.</text>
</comment>
<evidence type="ECO:0000313" key="3">
    <source>
        <dbReference type="Proteomes" id="UP000784294"/>
    </source>
</evidence>
<dbReference type="OrthoDB" id="5951731at2759"/>
<organism evidence="2 3">
    <name type="scientific">Protopolystoma xenopodis</name>
    <dbReference type="NCBI Taxonomy" id="117903"/>
    <lineage>
        <taxon>Eukaryota</taxon>
        <taxon>Metazoa</taxon>
        <taxon>Spiralia</taxon>
        <taxon>Lophotrochozoa</taxon>
        <taxon>Platyhelminthes</taxon>
        <taxon>Monogenea</taxon>
        <taxon>Polyopisthocotylea</taxon>
        <taxon>Polystomatidea</taxon>
        <taxon>Polystomatidae</taxon>
        <taxon>Protopolystoma</taxon>
    </lineage>
</organism>
<dbReference type="EMBL" id="CAAALY010025191">
    <property type="protein sequence ID" value="VEL15610.1"/>
    <property type="molecule type" value="Genomic_DNA"/>
</dbReference>
<reference evidence="2" key="1">
    <citation type="submission" date="2018-11" db="EMBL/GenBank/DDBJ databases">
        <authorList>
            <consortium name="Pathogen Informatics"/>
        </authorList>
    </citation>
    <scope>NUCLEOTIDE SEQUENCE</scope>
</reference>